<gene>
    <name evidence="3" type="primary">105624302</name>
</gene>
<feature type="compositionally biased region" description="Basic and acidic residues" evidence="2">
    <location>
        <begin position="37"/>
        <end position="46"/>
    </location>
</feature>
<feature type="region of interest" description="Disordered" evidence="2">
    <location>
        <begin position="166"/>
        <end position="229"/>
    </location>
</feature>
<feature type="compositionally biased region" description="Polar residues" evidence="2">
    <location>
        <begin position="27"/>
        <end position="36"/>
    </location>
</feature>
<feature type="compositionally biased region" description="Low complexity" evidence="2">
    <location>
        <begin position="1"/>
        <end position="15"/>
    </location>
</feature>
<keyword evidence="4" id="KW-1185">Reference proteome</keyword>
<name>A0A158NU43_ATTCE</name>
<evidence type="ECO:0000256" key="1">
    <source>
        <dbReference type="SAM" id="Coils"/>
    </source>
</evidence>
<evidence type="ECO:0000313" key="4">
    <source>
        <dbReference type="Proteomes" id="UP000005205"/>
    </source>
</evidence>
<feature type="region of interest" description="Disordered" evidence="2">
    <location>
        <begin position="1"/>
        <end position="62"/>
    </location>
</feature>
<reference evidence="3" key="2">
    <citation type="submission" date="2016-04" db="UniProtKB">
        <authorList>
            <consortium name="EnsemblMetazoa"/>
        </authorList>
    </citation>
    <scope>IDENTIFICATION</scope>
</reference>
<feature type="region of interest" description="Disordered" evidence="2">
    <location>
        <begin position="289"/>
        <end position="311"/>
    </location>
</feature>
<dbReference type="KEGG" id="acep:105624302"/>
<dbReference type="Proteomes" id="UP000005205">
    <property type="component" value="Unassembled WGS sequence"/>
</dbReference>
<evidence type="ECO:0000313" key="3">
    <source>
        <dbReference type="EnsemblMetazoa" id="XP_012061051.1"/>
    </source>
</evidence>
<dbReference type="STRING" id="12957.A0A158NU43"/>
<organism evidence="3 4">
    <name type="scientific">Atta cephalotes</name>
    <name type="common">Leafcutter ant</name>
    <dbReference type="NCBI Taxonomy" id="12957"/>
    <lineage>
        <taxon>Eukaryota</taxon>
        <taxon>Metazoa</taxon>
        <taxon>Ecdysozoa</taxon>
        <taxon>Arthropoda</taxon>
        <taxon>Hexapoda</taxon>
        <taxon>Insecta</taxon>
        <taxon>Pterygota</taxon>
        <taxon>Neoptera</taxon>
        <taxon>Endopterygota</taxon>
        <taxon>Hymenoptera</taxon>
        <taxon>Apocrita</taxon>
        <taxon>Aculeata</taxon>
        <taxon>Formicoidea</taxon>
        <taxon>Formicidae</taxon>
        <taxon>Myrmicinae</taxon>
        <taxon>Atta</taxon>
    </lineage>
</organism>
<dbReference type="OrthoDB" id="8117310at2759"/>
<evidence type="ECO:0000256" key="2">
    <source>
        <dbReference type="SAM" id="MobiDB-lite"/>
    </source>
</evidence>
<keyword evidence="1" id="KW-0175">Coiled coil</keyword>
<feature type="coiled-coil region" evidence="1">
    <location>
        <begin position="502"/>
        <end position="529"/>
    </location>
</feature>
<dbReference type="EMBL" id="ADTU01026197">
    <property type="status" value="NOT_ANNOTATED_CDS"/>
    <property type="molecule type" value="Genomic_DNA"/>
</dbReference>
<sequence length="659" mass="75865">MSSSSSSRPRRPSVSIYDYPEHLNPFNDDTTNSQSQVHHEGKSSKDSKHKFWTFGKSRKKRSNSFSIKSTWNGLFGKRKETSESEKRSTITTVSTTYKREPYDSKPTISSRLSKDQQEFDEALGTLTRRRKYTFDDNTSRYSSNLTVNGDPARIYDVNPQNTTTSIMSVDLTPKPPARRFGQVSPRPTDKIPSLDFENKQSKQNGSVNFHDKSEEIPIPPMRRFGNRSSQRLNGTTLDAEEDSINRSANISLRDENENMPEDYVFKRFNQDAVRKSNLSINSCISVTSTTSAYGRKKRRAPQPPKQKEHLDTPLEGYQSAAEANKTEFISETSKLELRITEPIDITRITKNNDEMKNYEELSDTSPRKKEKQTELHPKITENMTDDTLNNNDRKNETCDISKDYEYEKKEREDSSKEKIMSNSNERSEKTESETRITEKSNKEDTNIIADEISLPIEKDSVDVEYRRTSQEKIEIIKDVEQKSDEVCLRKKDSSSTLSRSDSFSVKEEIEKIEKQIKALENKNASKEQEDIDDTCYDDSVTNTRLSIEANRRHFFENMVDGPSGPIKLEFKKLPREQKDIHLVRLTDAPIPIAASRDPVKVIELHISEPIRHKPELLDEINPIPKPRRHSALSLRDTTESRSKDESKSLKDDDKRGKSF</sequence>
<feature type="compositionally biased region" description="Basic and acidic residues" evidence="2">
    <location>
        <begin position="391"/>
        <end position="444"/>
    </location>
</feature>
<feature type="compositionally biased region" description="Basic and acidic residues" evidence="2">
    <location>
        <begin position="77"/>
        <end position="88"/>
    </location>
</feature>
<proteinExistence type="predicted"/>
<feature type="compositionally biased region" description="Basic and acidic residues" evidence="2">
    <location>
        <begin position="356"/>
        <end position="379"/>
    </location>
</feature>
<dbReference type="EnsemblMetazoa" id="XM_012205661.1">
    <property type="protein sequence ID" value="XP_012061051.1"/>
    <property type="gene ID" value="LOC105624302"/>
</dbReference>
<protein>
    <submittedName>
        <fullName evidence="3">Uncharacterized protein</fullName>
    </submittedName>
</protein>
<feature type="region of interest" description="Disordered" evidence="2">
    <location>
        <begin position="76"/>
        <end position="95"/>
    </location>
</feature>
<feature type="compositionally biased region" description="Basic and acidic residues" evidence="2">
    <location>
        <begin position="636"/>
        <end position="659"/>
    </location>
</feature>
<dbReference type="AlphaFoldDB" id="A0A158NU43"/>
<feature type="region of interest" description="Disordered" evidence="2">
    <location>
        <begin position="617"/>
        <end position="659"/>
    </location>
</feature>
<reference evidence="4" key="1">
    <citation type="journal article" date="2011" name="PLoS Genet.">
        <title>The genome sequence of the leaf-cutter ant Atta cephalotes reveals insights into its obligate symbiotic lifestyle.</title>
        <authorList>
            <person name="Suen G."/>
            <person name="Teiling C."/>
            <person name="Li L."/>
            <person name="Holt C."/>
            <person name="Abouheif E."/>
            <person name="Bornberg-Bauer E."/>
            <person name="Bouffard P."/>
            <person name="Caldera E.J."/>
            <person name="Cash E."/>
            <person name="Cavanaugh A."/>
            <person name="Denas O."/>
            <person name="Elhaik E."/>
            <person name="Fave M.J."/>
            <person name="Gadau J."/>
            <person name="Gibson J.D."/>
            <person name="Graur D."/>
            <person name="Grubbs K.J."/>
            <person name="Hagen D.E."/>
            <person name="Harkins T.T."/>
            <person name="Helmkampf M."/>
            <person name="Hu H."/>
            <person name="Johnson B.R."/>
            <person name="Kim J."/>
            <person name="Marsh S.E."/>
            <person name="Moeller J.A."/>
            <person name="Munoz-Torres M.C."/>
            <person name="Murphy M.C."/>
            <person name="Naughton M.C."/>
            <person name="Nigam S."/>
            <person name="Overson R."/>
            <person name="Rajakumar R."/>
            <person name="Reese J.T."/>
            <person name="Scott J.J."/>
            <person name="Smith C.R."/>
            <person name="Tao S."/>
            <person name="Tsutsui N.D."/>
            <person name="Viljakainen L."/>
            <person name="Wissler L."/>
            <person name="Yandell M.D."/>
            <person name="Zimmer F."/>
            <person name="Taylor J."/>
            <person name="Slater S.C."/>
            <person name="Clifton S.W."/>
            <person name="Warren W.C."/>
            <person name="Elsik C.G."/>
            <person name="Smith C.D."/>
            <person name="Weinstock G.M."/>
            <person name="Gerardo N.M."/>
            <person name="Currie C.R."/>
        </authorList>
    </citation>
    <scope>NUCLEOTIDE SEQUENCE [LARGE SCALE GENOMIC DNA]</scope>
</reference>
<dbReference type="eggNOG" id="ENOG502TAYM">
    <property type="taxonomic scope" value="Eukaryota"/>
</dbReference>
<accession>A0A158NU43</accession>
<feature type="compositionally biased region" description="Polar residues" evidence="2">
    <location>
        <begin position="381"/>
        <end position="390"/>
    </location>
</feature>
<feature type="region of interest" description="Disordered" evidence="2">
    <location>
        <begin position="356"/>
        <end position="444"/>
    </location>
</feature>
<dbReference type="InParanoid" id="A0A158NU43"/>
<feature type="compositionally biased region" description="Basic residues" evidence="2">
    <location>
        <begin position="47"/>
        <end position="62"/>
    </location>
</feature>